<evidence type="ECO:0000313" key="2">
    <source>
        <dbReference type="EMBL" id="EFA10235.2"/>
    </source>
</evidence>
<dbReference type="EMBL" id="KQ971371">
    <property type="protein sequence ID" value="EFA10235.2"/>
    <property type="molecule type" value="Genomic_DNA"/>
</dbReference>
<dbReference type="HOGENOM" id="CLU_041209_0_0_1"/>
<keyword evidence="3" id="KW-1185">Reference proteome</keyword>
<name>D6X2A1_TRICA</name>
<accession>D6X2A1</accession>
<dbReference type="PANTHER" id="PTHR34717:SF1">
    <property type="entry name" value="EG:BACR7A4.20 PROTEIN"/>
    <property type="match status" value="1"/>
</dbReference>
<proteinExistence type="predicted"/>
<gene>
    <name evidence="2" type="primary">AUGUSTUS-3.0.2_12432</name>
    <name evidence="2" type="ORF">TcasGA2_TC012432</name>
</gene>
<protein>
    <recommendedName>
        <fullName evidence="1">DUF7064 domain-containing protein</fullName>
    </recommendedName>
</protein>
<dbReference type="InterPro" id="IPR055492">
    <property type="entry name" value="DUF7064"/>
</dbReference>
<dbReference type="OMA" id="REWRNFH"/>
<dbReference type="InParanoid" id="D6X2A1"/>
<evidence type="ECO:0000259" key="1">
    <source>
        <dbReference type="Pfam" id="PF23212"/>
    </source>
</evidence>
<evidence type="ECO:0000313" key="3">
    <source>
        <dbReference type="Proteomes" id="UP000007266"/>
    </source>
</evidence>
<dbReference type="Proteomes" id="UP000007266">
    <property type="component" value="Linkage group 9"/>
</dbReference>
<feature type="domain" description="DUF7064" evidence="1">
    <location>
        <begin position="268"/>
        <end position="391"/>
    </location>
</feature>
<reference evidence="2 3" key="1">
    <citation type="journal article" date="2008" name="Nature">
        <title>The genome of the model beetle and pest Tribolium castaneum.</title>
        <authorList>
            <consortium name="Tribolium Genome Sequencing Consortium"/>
            <person name="Richards S."/>
            <person name="Gibbs R.A."/>
            <person name="Weinstock G.M."/>
            <person name="Brown S.J."/>
            <person name="Denell R."/>
            <person name="Beeman R.W."/>
            <person name="Gibbs R."/>
            <person name="Beeman R.W."/>
            <person name="Brown S.J."/>
            <person name="Bucher G."/>
            <person name="Friedrich M."/>
            <person name="Grimmelikhuijzen C.J."/>
            <person name="Klingler M."/>
            <person name="Lorenzen M."/>
            <person name="Richards S."/>
            <person name="Roth S."/>
            <person name="Schroder R."/>
            <person name="Tautz D."/>
            <person name="Zdobnov E.M."/>
            <person name="Muzny D."/>
            <person name="Gibbs R.A."/>
            <person name="Weinstock G.M."/>
            <person name="Attaway T."/>
            <person name="Bell S."/>
            <person name="Buhay C.J."/>
            <person name="Chandrabose M.N."/>
            <person name="Chavez D."/>
            <person name="Clerk-Blankenburg K.P."/>
            <person name="Cree A."/>
            <person name="Dao M."/>
            <person name="Davis C."/>
            <person name="Chacko J."/>
            <person name="Dinh H."/>
            <person name="Dugan-Rocha S."/>
            <person name="Fowler G."/>
            <person name="Garner T.T."/>
            <person name="Garnes J."/>
            <person name="Gnirke A."/>
            <person name="Hawes A."/>
            <person name="Hernandez J."/>
            <person name="Hines S."/>
            <person name="Holder M."/>
            <person name="Hume J."/>
            <person name="Jhangiani S.N."/>
            <person name="Joshi V."/>
            <person name="Khan Z.M."/>
            <person name="Jackson L."/>
            <person name="Kovar C."/>
            <person name="Kowis A."/>
            <person name="Lee S."/>
            <person name="Lewis L.R."/>
            <person name="Margolis J."/>
            <person name="Morgan M."/>
            <person name="Nazareth L.V."/>
            <person name="Nguyen N."/>
            <person name="Okwuonu G."/>
            <person name="Parker D."/>
            <person name="Richards S."/>
            <person name="Ruiz S.J."/>
            <person name="Santibanez J."/>
            <person name="Savard J."/>
            <person name="Scherer S.E."/>
            <person name="Schneider B."/>
            <person name="Sodergren E."/>
            <person name="Tautz D."/>
            <person name="Vattahil S."/>
            <person name="Villasana D."/>
            <person name="White C.S."/>
            <person name="Wright R."/>
            <person name="Park Y."/>
            <person name="Beeman R.W."/>
            <person name="Lord J."/>
            <person name="Oppert B."/>
            <person name="Lorenzen M."/>
            <person name="Brown S."/>
            <person name="Wang L."/>
            <person name="Savard J."/>
            <person name="Tautz D."/>
            <person name="Richards S."/>
            <person name="Weinstock G."/>
            <person name="Gibbs R.A."/>
            <person name="Liu Y."/>
            <person name="Worley K."/>
            <person name="Weinstock G."/>
            <person name="Elsik C.G."/>
            <person name="Reese J.T."/>
            <person name="Elhaik E."/>
            <person name="Landan G."/>
            <person name="Graur D."/>
            <person name="Arensburger P."/>
            <person name="Atkinson P."/>
            <person name="Beeman R.W."/>
            <person name="Beidler J."/>
            <person name="Brown S.J."/>
            <person name="Demuth J.P."/>
            <person name="Drury D.W."/>
            <person name="Du Y.Z."/>
            <person name="Fujiwara H."/>
            <person name="Lorenzen M."/>
            <person name="Maselli V."/>
            <person name="Osanai M."/>
            <person name="Park Y."/>
            <person name="Robertson H.M."/>
            <person name="Tu Z."/>
            <person name="Wang J.J."/>
            <person name="Wang S."/>
            <person name="Richards S."/>
            <person name="Song H."/>
            <person name="Zhang L."/>
            <person name="Sodergren E."/>
            <person name="Werner D."/>
            <person name="Stanke M."/>
            <person name="Morgenstern B."/>
            <person name="Solovyev V."/>
            <person name="Kosarev P."/>
            <person name="Brown G."/>
            <person name="Chen H.C."/>
            <person name="Ermolaeva O."/>
            <person name="Hlavina W."/>
            <person name="Kapustin Y."/>
            <person name="Kiryutin B."/>
            <person name="Kitts P."/>
            <person name="Maglott D."/>
            <person name="Pruitt K."/>
            <person name="Sapojnikov V."/>
            <person name="Souvorov A."/>
            <person name="Mackey A.J."/>
            <person name="Waterhouse R.M."/>
            <person name="Wyder S."/>
            <person name="Zdobnov E.M."/>
            <person name="Zdobnov E.M."/>
            <person name="Wyder S."/>
            <person name="Kriventseva E.V."/>
            <person name="Kadowaki T."/>
            <person name="Bork P."/>
            <person name="Aranda M."/>
            <person name="Bao R."/>
            <person name="Beermann A."/>
            <person name="Berns N."/>
            <person name="Bolognesi R."/>
            <person name="Bonneton F."/>
            <person name="Bopp D."/>
            <person name="Brown S.J."/>
            <person name="Bucher G."/>
            <person name="Butts T."/>
            <person name="Chaumot A."/>
            <person name="Denell R.E."/>
            <person name="Ferrier D.E."/>
            <person name="Friedrich M."/>
            <person name="Gordon C.M."/>
            <person name="Jindra M."/>
            <person name="Klingler M."/>
            <person name="Lan Q."/>
            <person name="Lattorff H.M."/>
            <person name="Laudet V."/>
            <person name="von Levetsow C."/>
            <person name="Liu Z."/>
            <person name="Lutz R."/>
            <person name="Lynch J.A."/>
            <person name="da Fonseca R.N."/>
            <person name="Posnien N."/>
            <person name="Reuter R."/>
            <person name="Roth S."/>
            <person name="Savard J."/>
            <person name="Schinko J.B."/>
            <person name="Schmitt C."/>
            <person name="Schoppmeier M."/>
            <person name="Schroder R."/>
            <person name="Shippy T.D."/>
            <person name="Simonnet F."/>
            <person name="Marques-Souza H."/>
            <person name="Tautz D."/>
            <person name="Tomoyasu Y."/>
            <person name="Trauner J."/>
            <person name="Van der Zee M."/>
            <person name="Vervoort M."/>
            <person name="Wittkopp N."/>
            <person name="Wimmer E.A."/>
            <person name="Yang X."/>
            <person name="Jones A.K."/>
            <person name="Sattelle D.B."/>
            <person name="Ebert P.R."/>
            <person name="Nelson D."/>
            <person name="Scott J.G."/>
            <person name="Beeman R.W."/>
            <person name="Muthukrishnan S."/>
            <person name="Kramer K.J."/>
            <person name="Arakane Y."/>
            <person name="Beeman R.W."/>
            <person name="Zhu Q."/>
            <person name="Hogenkamp D."/>
            <person name="Dixit R."/>
            <person name="Oppert B."/>
            <person name="Jiang H."/>
            <person name="Zou Z."/>
            <person name="Marshall J."/>
            <person name="Elpidina E."/>
            <person name="Vinokurov K."/>
            <person name="Oppert C."/>
            <person name="Zou Z."/>
            <person name="Evans J."/>
            <person name="Lu Z."/>
            <person name="Zhao P."/>
            <person name="Sumathipala N."/>
            <person name="Altincicek B."/>
            <person name="Vilcinskas A."/>
            <person name="Williams M."/>
            <person name="Hultmark D."/>
            <person name="Hetru C."/>
            <person name="Jiang H."/>
            <person name="Grimmelikhuijzen C.J."/>
            <person name="Hauser F."/>
            <person name="Cazzamali G."/>
            <person name="Williamson M."/>
            <person name="Park Y."/>
            <person name="Li B."/>
            <person name="Tanaka Y."/>
            <person name="Predel R."/>
            <person name="Neupert S."/>
            <person name="Schachtner J."/>
            <person name="Verleyen P."/>
            <person name="Raible F."/>
            <person name="Bork P."/>
            <person name="Friedrich M."/>
            <person name="Walden K.K."/>
            <person name="Robertson H.M."/>
            <person name="Angeli S."/>
            <person name="Foret S."/>
            <person name="Bucher G."/>
            <person name="Schuetz S."/>
            <person name="Maleszka R."/>
            <person name="Wimmer E.A."/>
            <person name="Beeman R.W."/>
            <person name="Lorenzen M."/>
            <person name="Tomoyasu Y."/>
            <person name="Miller S.C."/>
            <person name="Grossmann D."/>
            <person name="Bucher G."/>
        </authorList>
    </citation>
    <scope>NUCLEOTIDE SEQUENCE [LARGE SCALE GENOMIC DNA]</scope>
    <source>
        <strain evidence="2 3">Georgia GA2</strain>
    </source>
</reference>
<dbReference type="PANTHER" id="PTHR34717">
    <property type="entry name" value="EG:BACR7A4.20 PROTEIN"/>
    <property type="match status" value="1"/>
</dbReference>
<organism evidence="2 3">
    <name type="scientific">Tribolium castaneum</name>
    <name type="common">Red flour beetle</name>
    <dbReference type="NCBI Taxonomy" id="7070"/>
    <lineage>
        <taxon>Eukaryota</taxon>
        <taxon>Metazoa</taxon>
        <taxon>Ecdysozoa</taxon>
        <taxon>Arthropoda</taxon>
        <taxon>Hexapoda</taxon>
        <taxon>Insecta</taxon>
        <taxon>Pterygota</taxon>
        <taxon>Neoptera</taxon>
        <taxon>Endopterygota</taxon>
        <taxon>Coleoptera</taxon>
        <taxon>Polyphaga</taxon>
        <taxon>Cucujiformia</taxon>
        <taxon>Tenebrionidae</taxon>
        <taxon>Tenebrionidae incertae sedis</taxon>
        <taxon>Tribolium</taxon>
    </lineage>
</organism>
<sequence length="473" mass="54546">MGFVIELGIISLSLLFIATFIIKNKNPPAILGIYQRPNGFFYFKFIFMFTILSLKKLGHKFRKRKQMEEITALDRPQKLSAHPKAIDAVYFNGANKHGDYLVVGTARRKNKLVDGFLYLLVESSGFGLLETPKLPGTALYQSEESEEFAAEGLRIEPQVPMGKWRISYEGKMKRFENRKEFVDVKIEAEWSSTLPYFNFDSDMDPWAMATSMAYETFSREYFQNLKANHQTHYEQHGDIKGVAIINGRSFSIEINAVRDHSFGLQREWRNFHRYGLHFVTAENGDRFNVGKICLPISFSRLTIGYVYSAEDGKIHPVRSCDLELHQHGEGGDPPEDYAFSFETGKKRYVMQVNVVHSPHFYISKDWESKVVERLCTFEINGMKGWGAAEWQYRNVREKKLKMKLLLIVLFAIFCGSSLQLEEKENFRDSHISFKRSSTTNGCSELQIMQCKFRKCILGAYCVNGVCKCNIPIK</sequence>
<dbReference type="eggNOG" id="ENOG502QSFQ">
    <property type="taxonomic scope" value="Eukaryota"/>
</dbReference>
<reference evidence="2 3" key="2">
    <citation type="journal article" date="2010" name="Nucleic Acids Res.">
        <title>BeetleBase in 2010: revisions to provide comprehensive genomic information for Tribolium castaneum.</title>
        <authorList>
            <person name="Kim H.S."/>
            <person name="Murphy T."/>
            <person name="Xia J."/>
            <person name="Caragea D."/>
            <person name="Park Y."/>
            <person name="Beeman R.W."/>
            <person name="Lorenzen M.D."/>
            <person name="Butcher S."/>
            <person name="Manak J.R."/>
            <person name="Brown S.J."/>
        </authorList>
    </citation>
    <scope>GENOME REANNOTATION</scope>
    <source>
        <strain evidence="2 3">Georgia GA2</strain>
    </source>
</reference>
<dbReference type="Pfam" id="PF23212">
    <property type="entry name" value="DUF7064"/>
    <property type="match status" value="1"/>
</dbReference>
<dbReference type="AlphaFoldDB" id="D6X2A1"/>